<keyword evidence="3" id="KW-1185">Reference proteome</keyword>
<name>A0A1H9BXN3_9GAMM</name>
<dbReference type="RefSeq" id="WP_090205838.1">
    <property type="nucleotide sequence ID" value="NZ_FOFO01000011.1"/>
</dbReference>
<evidence type="ECO:0000313" key="3">
    <source>
        <dbReference type="Proteomes" id="UP000199496"/>
    </source>
</evidence>
<dbReference type="InterPro" id="IPR004096">
    <property type="entry name" value="V4R"/>
</dbReference>
<dbReference type="SMART" id="SM00989">
    <property type="entry name" value="V4R"/>
    <property type="match status" value="1"/>
</dbReference>
<dbReference type="AlphaFoldDB" id="A0A1H9BXN3"/>
<evidence type="ECO:0000259" key="1">
    <source>
        <dbReference type="SMART" id="SM00989"/>
    </source>
</evidence>
<protein>
    <submittedName>
        <fullName evidence="2">Divinyl protochlorophyllide a 8-vinyl-reductase</fullName>
    </submittedName>
</protein>
<dbReference type="SUPFAM" id="SSF111126">
    <property type="entry name" value="Ligand-binding domain in the NO signalling and Golgi transport"/>
    <property type="match status" value="1"/>
</dbReference>
<reference evidence="2 3" key="1">
    <citation type="submission" date="2016-10" db="EMBL/GenBank/DDBJ databases">
        <authorList>
            <person name="de Groot N.N."/>
        </authorList>
    </citation>
    <scope>NUCLEOTIDE SEQUENCE [LARGE SCALE GENOMIC DNA]</scope>
    <source>
        <strain evidence="2 3">B7-7</strain>
    </source>
</reference>
<dbReference type="EMBL" id="FOFO01000011">
    <property type="protein sequence ID" value="SEP93624.1"/>
    <property type="molecule type" value="Genomic_DNA"/>
</dbReference>
<feature type="domain" description="4-vinyl reductase 4VR" evidence="1">
    <location>
        <begin position="138"/>
        <end position="199"/>
    </location>
</feature>
<sequence>MTSHAQTPGTIGPNSITRMAQALSLQQGDAVAARIFEAAGLAHHLAAPPEQMVDEKDVTALHQVIREHLTPEQAQAVCREAGQLTADYLLAHRIPRPVQILLRILPAGPAARILLAAIARNAWTFTGSGQFEVRHGPDLTLRIINGPICKAVRADMPVCDYYAATFEHLFRKLVHPDTQVQETACGAMGAPVCLFEVRWSTKTATEKAR</sequence>
<dbReference type="NCBIfam" id="TIGR02019">
    <property type="entry name" value="BchJ"/>
    <property type="match status" value="1"/>
</dbReference>
<dbReference type="Proteomes" id="UP000199496">
    <property type="component" value="Unassembled WGS sequence"/>
</dbReference>
<gene>
    <name evidence="2" type="ORF">SAMN05421693_11151</name>
</gene>
<organism evidence="2 3">
    <name type="scientific">Ectothiorhodospira magna</name>
    <dbReference type="NCBI Taxonomy" id="867345"/>
    <lineage>
        <taxon>Bacteria</taxon>
        <taxon>Pseudomonadati</taxon>
        <taxon>Pseudomonadota</taxon>
        <taxon>Gammaproteobacteria</taxon>
        <taxon>Chromatiales</taxon>
        <taxon>Ectothiorhodospiraceae</taxon>
        <taxon>Ectothiorhodospira</taxon>
    </lineage>
</organism>
<proteinExistence type="predicted"/>
<dbReference type="GO" id="GO:0030494">
    <property type="term" value="P:bacteriochlorophyll biosynthetic process"/>
    <property type="evidence" value="ECO:0007669"/>
    <property type="project" value="InterPro"/>
</dbReference>
<dbReference type="OrthoDB" id="2080515at2"/>
<accession>A0A1H9BXN3</accession>
<dbReference type="GO" id="GO:0015979">
    <property type="term" value="P:photosynthesis"/>
    <property type="evidence" value="ECO:0007669"/>
    <property type="project" value="InterPro"/>
</dbReference>
<dbReference type="InterPro" id="IPR024096">
    <property type="entry name" value="NO_sig/Golgi_transp_ligand-bd"/>
</dbReference>
<dbReference type="InterPro" id="IPR010249">
    <property type="entry name" value="BchJ"/>
</dbReference>
<dbReference type="STRING" id="867345.SAMN05421693_11151"/>
<dbReference type="Gene3D" id="3.30.1380.20">
    <property type="entry name" value="Trafficking protein particle complex subunit 3"/>
    <property type="match status" value="1"/>
</dbReference>
<dbReference type="PANTHER" id="PTHR35090">
    <property type="entry name" value="DNA-DIRECTED RNA POLYMERASE SUBUNIT I"/>
    <property type="match status" value="1"/>
</dbReference>
<evidence type="ECO:0000313" key="2">
    <source>
        <dbReference type="EMBL" id="SEP93624.1"/>
    </source>
</evidence>
<dbReference type="PANTHER" id="PTHR35090:SF1">
    <property type="entry name" value="SLR0144 PROTEIN"/>
    <property type="match status" value="1"/>
</dbReference>
<dbReference type="Pfam" id="PF02830">
    <property type="entry name" value="V4R"/>
    <property type="match status" value="1"/>
</dbReference>